<dbReference type="EMBL" id="QRKC01000002">
    <property type="protein sequence ID" value="RHH78519.1"/>
    <property type="molecule type" value="Genomic_DNA"/>
</dbReference>
<dbReference type="InterPro" id="IPR033877">
    <property type="entry name" value="Frm2/Hbn1"/>
</dbReference>
<dbReference type="SUPFAM" id="SSF55469">
    <property type="entry name" value="FMN-dependent nitroreductase-like"/>
    <property type="match status" value="1"/>
</dbReference>
<dbReference type="InterPro" id="IPR029479">
    <property type="entry name" value="Nitroreductase"/>
</dbReference>
<dbReference type="Pfam" id="PF00881">
    <property type="entry name" value="Nitroreductase"/>
    <property type="match status" value="1"/>
</dbReference>
<dbReference type="GO" id="GO:0005737">
    <property type="term" value="C:cytoplasm"/>
    <property type="evidence" value="ECO:0007669"/>
    <property type="project" value="UniProtKB-SubCell"/>
</dbReference>
<dbReference type="EMBL" id="QSEF01000013">
    <property type="protein sequence ID" value="RGZ47682.1"/>
    <property type="molecule type" value="Genomic_DNA"/>
</dbReference>
<dbReference type="RefSeq" id="WP_005642975.1">
    <property type="nucleotide sequence ID" value="NZ_DAWDXW010000014.1"/>
</dbReference>
<dbReference type="Proteomes" id="UP000285173">
    <property type="component" value="Unassembled WGS sequence"/>
</dbReference>
<organism evidence="6 7">
    <name type="scientific">Parabacteroides merdae</name>
    <dbReference type="NCBI Taxonomy" id="46503"/>
    <lineage>
        <taxon>Bacteria</taxon>
        <taxon>Pseudomonadati</taxon>
        <taxon>Bacteroidota</taxon>
        <taxon>Bacteroidia</taxon>
        <taxon>Bacteroidales</taxon>
        <taxon>Tannerellaceae</taxon>
        <taxon>Parabacteroides</taxon>
    </lineage>
</organism>
<comment type="subcellular location">
    <subcellularLocation>
        <location evidence="1">Cytoplasm</location>
    </subcellularLocation>
</comment>
<sequence>MTRDFKEALRHRRTYYHITDSSPISDEQIKEIIDSAVMNVPSAFNSQSTRIVLLLGKNHKKLWEITKETLKRLVSAEVFKGTEAKIDGSLAAGYGTILFFEDKTVVEQLQDSFPTYYDKFPVWAQQTSAMHQLAIWTMLEDAGLGVSLQHYNPLIDETVYAEWKLDPKWELVAQMPFGTPTEGPGPKEIKPLDKRVLVFK</sequence>
<gene>
    <name evidence="6" type="ORF">DW191_07545</name>
    <name evidence="5" type="ORF">DW986_10565</name>
</gene>
<keyword evidence="2" id="KW-0963">Cytoplasm</keyword>
<dbReference type="GO" id="GO:0016491">
    <property type="term" value="F:oxidoreductase activity"/>
    <property type="evidence" value="ECO:0007669"/>
    <property type="project" value="UniProtKB-KW"/>
</dbReference>
<dbReference type="FunFam" id="3.40.109.10:FF:000001">
    <property type="entry name" value="Nitroreductase family"/>
    <property type="match status" value="1"/>
</dbReference>
<dbReference type="Gene3D" id="3.40.109.10">
    <property type="entry name" value="NADH Oxidase"/>
    <property type="match status" value="1"/>
</dbReference>
<evidence type="ECO:0000256" key="2">
    <source>
        <dbReference type="ARBA" id="ARBA00022490"/>
    </source>
</evidence>
<evidence type="ECO:0000259" key="4">
    <source>
        <dbReference type="Pfam" id="PF00881"/>
    </source>
</evidence>
<protein>
    <submittedName>
        <fullName evidence="6">Nitroreductase family protein</fullName>
    </submittedName>
</protein>
<reference evidence="7 8" key="1">
    <citation type="submission" date="2018-08" db="EMBL/GenBank/DDBJ databases">
        <title>A genome reference for cultivated species of the human gut microbiota.</title>
        <authorList>
            <person name="Zou Y."/>
            <person name="Xue W."/>
            <person name="Luo G."/>
        </authorList>
    </citation>
    <scope>NUCLEOTIDE SEQUENCE [LARGE SCALE GENOMIC DNA]</scope>
    <source>
        <strain evidence="6 7">AM16-50</strain>
        <strain evidence="5 8">AM50-15</strain>
    </source>
</reference>
<dbReference type="GO" id="GO:0034599">
    <property type="term" value="P:cellular response to oxidative stress"/>
    <property type="evidence" value="ECO:0007669"/>
    <property type="project" value="InterPro"/>
</dbReference>
<evidence type="ECO:0000313" key="6">
    <source>
        <dbReference type="EMBL" id="RHH78519.1"/>
    </source>
</evidence>
<name>A0A414XXB8_9BACT</name>
<dbReference type="Proteomes" id="UP000283732">
    <property type="component" value="Unassembled WGS sequence"/>
</dbReference>
<dbReference type="PANTHER" id="PTHR43035:SF1">
    <property type="entry name" value="FATTY ACID REPRESSION MUTANT PROTEIN 2-RELATED"/>
    <property type="match status" value="1"/>
</dbReference>
<accession>A0A414XXB8</accession>
<comment type="caution">
    <text evidence="6">The sequence shown here is derived from an EMBL/GenBank/DDBJ whole genome shotgun (WGS) entry which is preliminary data.</text>
</comment>
<evidence type="ECO:0000313" key="8">
    <source>
        <dbReference type="Proteomes" id="UP000285173"/>
    </source>
</evidence>
<evidence type="ECO:0000313" key="7">
    <source>
        <dbReference type="Proteomes" id="UP000283732"/>
    </source>
</evidence>
<evidence type="ECO:0000256" key="3">
    <source>
        <dbReference type="ARBA" id="ARBA00023002"/>
    </source>
</evidence>
<keyword evidence="3" id="KW-0560">Oxidoreductase</keyword>
<proteinExistence type="predicted"/>
<feature type="domain" description="Nitroreductase" evidence="4">
    <location>
        <begin position="9"/>
        <end position="178"/>
    </location>
</feature>
<dbReference type="PANTHER" id="PTHR43035">
    <property type="entry name" value="FATTY ACID REPRESSION MUTANT PROTEIN 2-RELATED"/>
    <property type="match status" value="1"/>
</dbReference>
<dbReference type="AlphaFoldDB" id="A0A414XXB8"/>
<evidence type="ECO:0000313" key="5">
    <source>
        <dbReference type="EMBL" id="RGZ47682.1"/>
    </source>
</evidence>
<dbReference type="InterPro" id="IPR000415">
    <property type="entry name" value="Nitroreductase-like"/>
</dbReference>
<dbReference type="CDD" id="cd02140">
    <property type="entry name" value="Frm2-like"/>
    <property type="match status" value="1"/>
</dbReference>
<evidence type="ECO:0000256" key="1">
    <source>
        <dbReference type="ARBA" id="ARBA00004496"/>
    </source>
</evidence>